<proteinExistence type="predicted"/>
<reference evidence="2 3" key="1">
    <citation type="submission" date="2013-03" db="EMBL/GenBank/DDBJ databases">
        <authorList>
            <person name="Linke B."/>
        </authorList>
    </citation>
    <scope>NUCLEOTIDE SEQUENCE [LARGE SCALE GENOMIC DNA]</scope>
    <source>
        <strain evidence="2 3">B13</strain>
    </source>
</reference>
<dbReference type="Proteomes" id="UP000025241">
    <property type="component" value="Chromosome I"/>
</dbReference>
<dbReference type="EMBL" id="HG322950">
    <property type="protein sequence ID" value="CDF83068.1"/>
    <property type="molecule type" value="Genomic_DNA"/>
</dbReference>
<sequence>MQAALDFLLIVGSLAELLLYVAMGAIGLAGTLLLTVIAVLTLRSPGEPIRIDAPPRRRVRG</sequence>
<evidence type="ECO:0000313" key="3">
    <source>
        <dbReference type="Proteomes" id="UP000025241"/>
    </source>
</evidence>
<keyword evidence="1" id="KW-0472">Membrane</keyword>
<protein>
    <submittedName>
        <fullName evidence="2">Hypothetical membrane protein</fullName>
    </submittedName>
</protein>
<organism evidence="2 3">
    <name type="scientific">Pseudomonas knackmussii (strain DSM 6978 / CCUG 54928 / LMG 23759 / B13)</name>
    <dbReference type="NCBI Taxonomy" id="1301098"/>
    <lineage>
        <taxon>Bacteria</taxon>
        <taxon>Pseudomonadati</taxon>
        <taxon>Pseudomonadota</taxon>
        <taxon>Gammaproteobacteria</taxon>
        <taxon>Pseudomonadales</taxon>
        <taxon>Pseudomonadaceae</taxon>
        <taxon>Pseudomonas</taxon>
    </lineage>
</organism>
<accession>A0A024HF20</accession>
<evidence type="ECO:0000256" key="1">
    <source>
        <dbReference type="SAM" id="Phobius"/>
    </source>
</evidence>
<dbReference type="KEGG" id="pkc:PKB_1710"/>
<keyword evidence="3" id="KW-1185">Reference proteome</keyword>
<dbReference type="HOGENOM" id="CLU_198334_0_0_6"/>
<dbReference type="AlphaFoldDB" id="A0A024HF20"/>
<dbReference type="PATRIC" id="fig|1301098.3.peg.1703"/>
<name>A0A024HF20_PSEKB</name>
<keyword evidence="1" id="KW-0812">Transmembrane</keyword>
<evidence type="ECO:0000313" key="2">
    <source>
        <dbReference type="EMBL" id="CDF83068.1"/>
    </source>
</evidence>
<feature type="transmembrane region" description="Helical" evidence="1">
    <location>
        <begin position="17"/>
        <end position="42"/>
    </location>
</feature>
<keyword evidence="1" id="KW-1133">Transmembrane helix</keyword>
<gene>
    <name evidence="2" type="ORF">PKB_1710</name>
</gene>
<reference evidence="2 3" key="2">
    <citation type="submission" date="2014-05" db="EMBL/GenBank/DDBJ databases">
        <title>Genome sequence of the 3-chlorobenzoate degrading bacterium Pseudomonas knackmussii B13 shows multiple evidence for horizontal gene transfer.</title>
        <authorList>
            <person name="Miyazaki R."/>
            <person name="Bertelli C."/>
            <person name="Falquet L."/>
            <person name="Robinson-Rechavi M."/>
            <person name="Gharib W."/>
            <person name="Roy S."/>
            <person name="Van der Meer J.R."/>
        </authorList>
    </citation>
    <scope>NUCLEOTIDE SEQUENCE [LARGE SCALE GENOMIC DNA]</scope>
    <source>
        <strain evidence="2 3">B13</strain>
    </source>
</reference>